<keyword evidence="7" id="KW-0472">Membrane</keyword>
<keyword evidence="4" id="KW-0391">Immunity</keyword>
<sequence length="90" mass="9894">MGAHLLLTAALLLLWTPVAEALVEPEICYILDAILFLYGIVLTVLYCRLKVSARIWSLGGSDRHPVTPSPTQGLSGEGQEMYETLQIKHS</sequence>
<keyword evidence="3" id="KW-0597">Phosphoprotein</keyword>
<name>A0A8C0AUG9_9AVES</name>
<keyword evidence="7" id="KW-1133">Transmembrane helix</keyword>
<feature type="signal peptide" evidence="8">
    <location>
        <begin position="1"/>
        <end position="21"/>
    </location>
</feature>
<evidence type="ECO:0000256" key="3">
    <source>
        <dbReference type="ARBA" id="ARBA00022553"/>
    </source>
</evidence>
<dbReference type="Ensembl" id="ENSBJAT00000007458.1">
    <property type="protein sequence ID" value="ENSBJAP00000007248.1"/>
    <property type="gene ID" value="ENSBJAG00000005130.1"/>
</dbReference>
<organism evidence="9 10">
    <name type="scientific">Buteo japonicus</name>
    <dbReference type="NCBI Taxonomy" id="224669"/>
    <lineage>
        <taxon>Eukaryota</taxon>
        <taxon>Metazoa</taxon>
        <taxon>Chordata</taxon>
        <taxon>Craniata</taxon>
        <taxon>Vertebrata</taxon>
        <taxon>Euteleostomi</taxon>
        <taxon>Archelosauria</taxon>
        <taxon>Archosauria</taxon>
        <taxon>Dinosauria</taxon>
        <taxon>Saurischia</taxon>
        <taxon>Theropoda</taxon>
        <taxon>Coelurosauria</taxon>
        <taxon>Aves</taxon>
        <taxon>Neognathae</taxon>
        <taxon>Neoaves</taxon>
        <taxon>Telluraves</taxon>
        <taxon>Accipitrimorphae</taxon>
        <taxon>Accipitriformes</taxon>
        <taxon>Accipitridae</taxon>
        <taxon>Accipitrinae</taxon>
        <taxon>Buteo</taxon>
    </lineage>
</organism>
<evidence type="ECO:0000313" key="10">
    <source>
        <dbReference type="Proteomes" id="UP000694555"/>
    </source>
</evidence>
<keyword evidence="8" id="KW-0732">Signal</keyword>
<keyword evidence="2" id="KW-1003">Cell membrane</keyword>
<proteinExistence type="predicted"/>
<dbReference type="InterPro" id="IPR042340">
    <property type="entry name" value="FCER1G"/>
</dbReference>
<dbReference type="PANTHER" id="PTHR16803">
    <property type="entry name" value="HIGH AFFINITY IMMUNOGLOBULIN EPSILON RECEPTOR GAMMA-SUBUNIT"/>
    <property type="match status" value="1"/>
</dbReference>
<accession>A0A8C0AUG9</accession>
<keyword evidence="10" id="KW-1185">Reference proteome</keyword>
<evidence type="ECO:0000256" key="2">
    <source>
        <dbReference type="ARBA" id="ARBA00022475"/>
    </source>
</evidence>
<feature type="transmembrane region" description="Helical" evidence="7">
    <location>
        <begin position="31"/>
        <end position="49"/>
    </location>
</feature>
<dbReference type="GO" id="GO:0019767">
    <property type="term" value="F:IgE receptor activity"/>
    <property type="evidence" value="ECO:0007669"/>
    <property type="project" value="InterPro"/>
</dbReference>
<evidence type="ECO:0000256" key="6">
    <source>
        <dbReference type="ARBA" id="ARBA00023170"/>
    </source>
</evidence>
<evidence type="ECO:0000313" key="9">
    <source>
        <dbReference type="Ensembl" id="ENSBJAP00000007248.1"/>
    </source>
</evidence>
<dbReference type="GO" id="GO:0032998">
    <property type="term" value="C:Fc-epsilon receptor I complex"/>
    <property type="evidence" value="ECO:0007669"/>
    <property type="project" value="InterPro"/>
</dbReference>
<dbReference type="Proteomes" id="UP000694555">
    <property type="component" value="Unplaced"/>
</dbReference>
<evidence type="ECO:0000256" key="7">
    <source>
        <dbReference type="SAM" id="Phobius"/>
    </source>
</evidence>
<dbReference type="GO" id="GO:0002376">
    <property type="term" value="P:immune system process"/>
    <property type="evidence" value="ECO:0007669"/>
    <property type="project" value="UniProtKB-KW"/>
</dbReference>
<dbReference type="Pfam" id="PF11628">
    <property type="entry name" value="TCR_zetazeta"/>
    <property type="match status" value="1"/>
</dbReference>
<evidence type="ECO:0000256" key="4">
    <source>
        <dbReference type="ARBA" id="ARBA00022859"/>
    </source>
</evidence>
<evidence type="ECO:0000256" key="8">
    <source>
        <dbReference type="SAM" id="SignalP"/>
    </source>
</evidence>
<keyword evidence="6" id="KW-0675">Receptor</keyword>
<comment type="subcellular location">
    <subcellularLocation>
        <location evidence="1">Cell membrane</location>
        <topology evidence="1">Single-pass type I membrane protein</topology>
    </subcellularLocation>
</comment>
<dbReference type="PANTHER" id="PTHR16803:SF0">
    <property type="entry name" value="HIGH AFFINITY IMMUNOGLOBULIN EPSILON RECEPTOR SUBUNIT GAMMA"/>
    <property type="match status" value="1"/>
</dbReference>
<reference evidence="9" key="1">
    <citation type="submission" date="2025-08" db="UniProtKB">
        <authorList>
            <consortium name="Ensembl"/>
        </authorList>
    </citation>
    <scope>IDENTIFICATION</scope>
</reference>
<evidence type="ECO:0000256" key="1">
    <source>
        <dbReference type="ARBA" id="ARBA00004251"/>
    </source>
</evidence>
<evidence type="ECO:0008006" key="11">
    <source>
        <dbReference type="Google" id="ProtNLM"/>
    </source>
</evidence>
<protein>
    <recommendedName>
        <fullName evidence="11">Fc receptor gamma-chain</fullName>
    </recommendedName>
</protein>
<reference evidence="9" key="2">
    <citation type="submission" date="2025-09" db="UniProtKB">
        <authorList>
            <consortium name="Ensembl"/>
        </authorList>
    </citation>
    <scope>IDENTIFICATION</scope>
</reference>
<keyword evidence="5" id="KW-1015">Disulfide bond</keyword>
<keyword evidence="7" id="KW-0812">Transmembrane</keyword>
<dbReference type="InterPro" id="IPR021663">
    <property type="entry name" value="CD3_zeta/IgE_Fc_rcpt_gamma"/>
</dbReference>
<feature type="chain" id="PRO_5034496150" description="Fc receptor gamma-chain" evidence="8">
    <location>
        <begin position="22"/>
        <end position="90"/>
    </location>
</feature>
<evidence type="ECO:0000256" key="5">
    <source>
        <dbReference type="ARBA" id="ARBA00023157"/>
    </source>
</evidence>
<dbReference type="AlphaFoldDB" id="A0A8C0AUG9"/>